<evidence type="ECO:0000313" key="3">
    <source>
        <dbReference type="EMBL" id="OUQ34000.1"/>
    </source>
</evidence>
<proteinExistence type="predicted"/>
<dbReference type="AlphaFoldDB" id="A0A1Y4SX77"/>
<dbReference type="SUPFAM" id="SSF48317">
    <property type="entry name" value="Acid phosphatase/Vanadium-dependent haloperoxidase"/>
    <property type="match status" value="1"/>
</dbReference>
<comment type="caution">
    <text evidence="3">The sequence shown here is derived from an EMBL/GenBank/DDBJ whole genome shotgun (WGS) entry which is preliminary data.</text>
</comment>
<evidence type="ECO:0000313" key="4">
    <source>
        <dbReference type="Proteomes" id="UP000195305"/>
    </source>
</evidence>
<feature type="transmembrane region" description="Helical" evidence="1">
    <location>
        <begin position="130"/>
        <end position="146"/>
    </location>
</feature>
<gene>
    <name evidence="3" type="ORF">B5E75_08050</name>
</gene>
<evidence type="ECO:0000259" key="2">
    <source>
        <dbReference type="Pfam" id="PF01569"/>
    </source>
</evidence>
<keyword evidence="4" id="KW-1185">Reference proteome</keyword>
<sequence>MKRFLYRYRHAWVFTYFIIYLPWYFGLQLREISFHDVYIGIDAMTPFISWFIYPYIYWFLFVAGTIGYLFFTHRRDFYKCVAFLFIGMTICLIIFTVYPTSFDHRPVIEGQSLSMNLVQFIYQADKSQNVFPSIHVYNSIGCAIALMKCQNISHHQTIKIFAIVSAVMITLSTMFIKQHSFLDAVGASLLAVILYILIYKADIFQIEKRVSPE</sequence>
<evidence type="ECO:0000256" key="1">
    <source>
        <dbReference type="SAM" id="Phobius"/>
    </source>
</evidence>
<dbReference type="InterPro" id="IPR036938">
    <property type="entry name" value="PAP2/HPO_sf"/>
</dbReference>
<keyword evidence="1" id="KW-0472">Membrane</keyword>
<organism evidence="3 4">
    <name type="scientific">Massilimicrobiota timonensis</name>
    <dbReference type="NCBI Taxonomy" id="1776392"/>
    <lineage>
        <taxon>Bacteria</taxon>
        <taxon>Bacillati</taxon>
        <taxon>Bacillota</taxon>
        <taxon>Erysipelotrichia</taxon>
        <taxon>Erysipelotrichales</taxon>
        <taxon>Erysipelotrichaceae</taxon>
        <taxon>Massilimicrobiota</taxon>
    </lineage>
</organism>
<accession>A0A1Y4SX77</accession>
<feature type="transmembrane region" description="Helical" evidence="1">
    <location>
        <begin position="12"/>
        <end position="30"/>
    </location>
</feature>
<keyword evidence="1" id="KW-1133">Transmembrane helix</keyword>
<feature type="transmembrane region" description="Helical" evidence="1">
    <location>
        <begin position="158"/>
        <end position="175"/>
    </location>
</feature>
<feature type="transmembrane region" description="Helical" evidence="1">
    <location>
        <begin position="77"/>
        <end position="98"/>
    </location>
</feature>
<feature type="transmembrane region" description="Helical" evidence="1">
    <location>
        <begin position="50"/>
        <end position="70"/>
    </location>
</feature>
<dbReference type="Pfam" id="PF01569">
    <property type="entry name" value="PAP2"/>
    <property type="match status" value="1"/>
</dbReference>
<feature type="transmembrane region" description="Helical" evidence="1">
    <location>
        <begin position="181"/>
        <end position="199"/>
    </location>
</feature>
<dbReference type="EMBL" id="NFLJ01000021">
    <property type="protein sequence ID" value="OUQ34000.1"/>
    <property type="molecule type" value="Genomic_DNA"/>
</dbReference>
<name>A0A1Y4SX77_9FIRM</name>
<dbReference type="InterPro" id="IPR000326">
    <property type="entry name" value="PAP2/HPO"/>
</dbReference>
<dbReference type="RefSeq" id="WP_087358236.1">
    <property type="nucleotide sequence ID" value="NZ_NFLJ01000021.1"/>
</dbReference>
<feature type="domain" description="Phosphatidic acid phosphatase type 2/haloperoxidase" evidence="2">
    <location>
        <begin position="125"/>
        <end position="200"/>
    </location>
</feature>
<dbReference type="Proteomes" id="UP000195305">
    <property type="component" value="Unassembled WGS sequence"/>
</dbReference>
<protein>
    <recommendedName>
        <fullName evidence="2">Phosphatidic acid phosphatase type 2/haloperoxidase domain-containing protein</fullName>
    </recommendedName>
</protein>
<dbReference type="OrthoDB" id="9790723at2"/>
<reference evidence="3 4" key="1">
    <citation type="journal article" date="2018" name="BMC Genomics">
        <title>Whole genome sequencing and function prediction of 133 gut anaerobes isolated from chicken caecum in pure cultures.</title>
        <authorList>
            <person name="Medvecky M."/>
            <person name="Cejkova D."/>
            <person name="Polansky O."/>
            <person name="Karasova D."/>
            <person name="Kubasova T."/>
            <person name="Cizek A."/>
            <person name="Rychlik I."/>
        </authorList>
    </citation>
    <scope>NUCLEOTIDE SEQUENCE [LARGE SCALE GENOMIC DNA]</scope>
    <source>
        <strain evidence="3 4">An13</strain>
    </source>
</reference>
<keyword evidence="1" id="KW-0812">Transmembrane</keyword>